<feature type="domain" description="Pirin N-terminal" evidence="3">
    <location>
        <begin position="10"/>
        <end position="118"/>
    </location>
</feature>
<evidence type="ECO:0000259" key="3">
    <source>
        <dbReference type="Pfam" id="PF02678"/>
    </source>
</evidence>
<protein>
    <submittedName>
        <fullName evidence="5">Pirin family protein</fullName>
    </submittedName>
</protein>
<dbReference type="RefSeq" id="WP_382420932.1">
    <property type="nucleotide sequence ID" value="NZ_JBHSCW010000001.1"/>
</dbReference>
<gene>
    <name evidence="5" type="ORF">ACFOW6_03470</name>
</gene>
<organism evidence="5 6">
    <name type="scientific">Fodinicurvata halophila</name>
    <dbReference type="NCBI Taxonomy" id="1419723"/>
    <lineage>
        <taxon>Bacteria</taxon>
        <taxon>Pseudomonadati</taxon>
        <taxon>Pseudomonadota</taxon>
        <taxon>Alphaproteobacteria</taxon>
        <taxon>Rhodospirillales</taxon>
        <taxon>Rhodovibrionaceae</taxon>
        <taxon>Fodinicurvata</taxon>
    </lineage>
</organism>
<dbReference type="InterPro" id="IPR011051">
    <property type="entry name" value="RmlC_Cupin_sf"/>
</dbReference>
<dbReference type="PIRSF" id="PIRSF006232">
    <property type="entry name" value="Pirin"/>
    <property type="match status" value="1"/>
</dbReference>
<comment type="similarity">
    <text evidence="1 2">Belongs to the pirin family.</text>
</comment>
<dbReference type="PANTHER" id="PTHR43212">
    <property type="entry name" value="QUERCETIN 2,3-DIOXYGENASE"/>
    <property type="match status" value="1"/>
</dbReference>
<evidence type="ECO:0000313" key="5">
    <source>
        <dbReference type="EMBL" id="MFC4350599.1"/>
    </source>
</evidence>
<feature type="domain" description="Quercetin 2,3-dioxygenase C-terminal cupin" evidence="4">
    <location>
        <begin position="146"/>
        <end position="235"/>
    </location>
</feature>
<dbReference type="CDD" id="cd02910">
    <property type="entry name" value="cupin_Yhhw_N"/>
    <property type="match status" value="1"/>
</dbReference>
<dbReference type="InterPro" id="IPR012093">
    <property type="entry name" value="Pirin"/>
</dbReference>
<comment type="caution">
    <text evidence="5">The sequence shown here is derived from an EMBL/GenBank/DDBJ whole genome shotgun (WGS) entry which is preliminary data.</text>
</comment>
<evidence type="ECO:0000256" key="2">
    <source>
        <dbReference type="RuleBase" id="RU003457"/>
    </source>
</evidence>
<dbReference type="InterPro" id="IPR041602">
    <property type="entry name" value="Quercetinase_C"/>
</dbReference>
<dbReference type="Proteomes" id="UP001595799">
    <property type="component" value="Unassembled WGS sequence"/>
</dbReference>
<name>A0ABV8UJE1_9PROT</name>
<dbReference type="EMBL" id="JBHSCW010000001">
    <property type="protein sequence ID" value="MFC4350599.1"/>
    <property type="molecule type" value="Genomic_DNA"/>
</dbReference>
<dbReference type="InterPro" id="IPR003829">
    <property type="entry name" value="Pirin_N_dom"/>
</dbReference>
<dbReference type="Gene3D" id="2.60.120.10">
    <property type="entry name" value="Jelly Rolls"/>
    <property type="match status" value="2"/>
</dbReference>
<sequence length="239" mass="26628">MIEARPFENLGHFENAWLNANYHFSFANYRNPSRMGVGPLRVWNDDTVAPGQGFDMHGHRDMEIITYIREGAITHQDHLGNEGRTEAGDIQVMSAGKGILHAEYNQEDRPTTLFQIWILPNKAHVQPRWETRRFPREDRAGELVALASGRGHDGALVIHQDAALFGSLLKTGQTLDVELEPGRQAYLVLATGRVEVQDDSAASQTLKARDGAHIAETGRLRIAAQEDSELLLADLPEAF</sequence>
<evidence type="ECO:0000256" key="1">
    <source>
        <dbReference type="ARBA" id="ARBA00008416"/>
    </source>
</evidence>
<dbReference type="SUPFAM" id="SSF51182">
    <property type="entry name" value="RmlC-like cupins"/>
    <property type="match status" value="1"/>
</dbReference>
<evidence type="ECO:0000313" key="6">
    <source>
        <dbReference type="Proteomes" id="UP001595799"/>
    </source>
</evidence>
<keyword evidence="6" id="KW-1185">Reference proteome</keyword>
<dbReference type="Pfam" id="PF17954">
    <property type="entry name" value="Pirin_C_2"/>
    <property type="match status" value="1"/>
</dbReference>
<dbReference type="Pfam" id="PF02678">
    <property type="entry name" value="Pirin"/>
    <property type="match status" value="1"/>
</dbReference>
<evidence type="ECO:0000259" key="4">
    <source>
        <dbReference type="Pfam" id="PF17954"/>
    </source>
</evidence>
<proteinExistence type="inferred from homology"/>
<accession>A0ABV8UJE1</accession>
<dbReference type="PANTHER" id="PTHR43212:SF3">
    <property type="entry name" value="QUERCETIN 2,3-DIOXYGENASE"/>
    <property type="match status" value="1"/>
</dbReference>
<dbReference type="InterPro" id="IPR014710">
    <property type="entry name" value="RmlC-like_jellyroll"/>
</dbReference>
<reference evidence="6" key="1">
    <citation type="journal article" date="2019" name="Int. J. Syst. Evol. Microbiol.">
        <title>The Global Catalogue of Microorganisms (GCM) 10K type strain sequencing project: providing services to taxonomists for standard genome sequencing and annotation.</title>
        <authorList>
            <consortium name="The Broad Institute Genomics Platform"/>
            <consortium name="The Broad Institute Genome Sequencing Center for Infectious Disease"/>
            <person name="Wu L."/>
            <person name="Ma J."/>
        </authorList>
    </citation>
    <scope>NUCLEOTIDE SEQUENCE [LARGE SCALE GENOMIC DNA]</scope>
    <source>
        <strain evidence="6">CECT 8472</strain>
    </source>
</reference>